<dbReference type="AlphaFoldDB" id="A0A9N9IJW5"/>
<dbReference type="OrthoDB" id="1926212at2759"/>
<evidence type="ECO:0000313" key="4">
    <source>
        <dbReference type="Proteomes" id="UP000789759"/>
    </source>
</evidence>
<dbReference type="InterPro" id="IPR050498">
    <property type="entry name" value="Ycf3"/>
</dbReference>
<evidence type="ECO:0000313" key="3">
    <source>
        <dbReference type="EMBL" id="CAG8738694.1"/>
    </source>
</evidence>
<dbReference type="InterPro" id="IPR019734">
    <property type="entry name" value="TPR_rpt"/>
</dbReference>
<evidence type="ECO:0000256" key="2">
    <source>
        <dbReference type="ARBA" id="ARBA00022803"/>
    </source>
</evidence>
<dbReference type="EMBL" id="CAJVQA010015678">
    <property type="protein sequence ID" value="CAG8738694.1"/>
    <property type="molecule type" value="Genomic_DNA"/>
</dbReference>
<dbReference type="SUPFAM" id="SSF48452">
    <property type="entry name" value="TPR-like"/>
    <property type="match status" value="1"/>
</dbReference>
<dbReference type="Gene3D" id="1.25.40.10">
    <property type="entry name" value="Tetratricopeptide repeat domain"/>
    <property type="match status" value="1"/>
</dbReference>
<dbReference type="InterPro" id="IPR011990">
    <property type="entry name" value="TPR-like_helical_dom_sf"/>
</dbReference>
<evidence type="ECO:0000256" key="1">
    <source>
        <dbReference type="ARBA" id="ARBA00022737"/>
    </source>
</evidence>
<dbReference type="SMART" id="SM00028">
    <property type="entry name" value="TPR"/>
    <property type="match status" value="2"/>
</dbReference>
<comment type="caution">
    <text evidence="3">The sequence shown here is derived from an EMBL/GenBank/DDBJ whole genome shotgun (WGS) entry which is preliminary data.</text>
</comment>
<keyword evidence="4" id="KW-1185">Reference proteome</keyword>
<gene>
    <name evidence="3" type="ORF">CPELLU_LOCUS13963</name>
</gene>
<dbReference type="PANTHER" id="PTHR44858">
    <property type="entry name" value="TETRATRICOPEPTIDE REPEAT PROTEIN 6"/>
    <property type="match status" value="1"/>
</dbReference>
<dbReference type="GO" id="GO:0046813">
    <property type="term" value="P:receptor-mediated virion attachment to host cell"/>
    <property type="evidence" value="ECO:0007669"/>
    <property type="project" value="TreeGrafter"/>
</dbReference>
<sequence>MDLNKLLKTDPNDVYLLGNRRTAYLHLGLYKELLVNLNKQLCQYEKSLKDLNRALEINPNTTKALVNHGITYIYLDRRRYNYQLLGQYEKSLADLNRALEIMPNDVIALCNQCTTY</sequence>
<dbReference type="Proteomes" id="UP000789759">
    <property type="component" value="Unassembled WGS sequence"/>
</dbReference>
<dbReference type="Pfam" id="PF13181">
    <property type="entry name" value="TPR_8"/>
    <property type="match status" value="2"/>
</dbReference>
<accession>A0A9N9IJW5</accession>
<name>A0A9N9IJW5_9GLOM</name>
<proteinExistence type="predicted"/>
<dbReference type="PANTHER" id="PTHR44858:SF1">
    <property type="entry name" value="UDP-N-ACETYLGLUCOSAMINE--PEPTIDE N-ACETYLGLUCOSAMINYLTRANSFERASE SPINDLY-RELATED"/>
    <property type="match status" value="1"/>
</dbReference>
<keyword evidence="1" id="KW-0677">Repeat</keyword>
<reference evidence="3" key="1">
    <citation type="submission" date="2021-06" db="EMBL/GenBank/DDBJ databases">
        <authorList>
            <person name="Kallberg Y."/>
            <person name="Tangrot J."/>
            <person name="Rosling A."/>
        </authorList>
    </citation>
    <scope>NUCLEOTIDE SEQUENCE</scope>
    <source>
        <strain evidence="3">FL966</strain>
    </source>
</reference>
<keyword evidence="2" id="KW-0802">TPR repeat</keyword>
<organism evidence="3 4">
    <name type="scientific">Cetraspora pellucida</name>
    <dbReference type="NCBI Taxonomy" id="1433469"/>
    <lineage>
        <taxon>Eukaryota</taxon>
        <taxon>Fungi</taxon>
        <taxon>Fungi incertae sedis</taxon>
        <taxon>Mucoromycota</taxon>
        <taxon>Glomeromycotina</taxon>
        <taxon>Glomeromycetes</taxon>
        <taxon>Diversisporales</taxon>
        <taxon>Gigasporaceae</taxon>
        <taxon>Cetraspora</taxon>
    </lineage>
</organism>
<protein>
    <submittedName>
        <fullName evidence="3">19688_t:CDS:1</fullName>
    </submittedName>
</protein>